<gene>
    <name evidence="6" type="ORF">GCM10010412_091670</name>
</gene>
<dbReference type="InterPro" id="IPR025736">
    <property type="entry name" value="PucR_C-HTH_dom"/>
</dbReference>
<feature type="domain" description="CdaR GGDEF-like" evidence="5">
    <location>
        <begin position="265"/>
        <end position="391"/>
    </location>
</feature>
<comment type="caution">
    <text evidence="6">The sequence shown here is derived from an EMBL/GenBank/DDBJ whole genome shotgun (WGS) entry which is preliminary data.</text>
</comment>
<feature type="domain" description="Purine catabolism PurC-like" evidence="3">
    <location>
        <begin position="12"/>
        <end position="129"/>
    </location>
</feature>
<comment type="similarity">
    <text evidence="1">Belongs to the CdaR family.</text>
</comment>
<evidence type="ECO:0000256" key="1">
    <source>
        <dbReference type="ARBA" id="ARBA00006754"/>
    </source>
</evidence>
<dbReference type="InterPro" id="IPR051448">
    <property type="entry name" value="CdaR-like_regulators"/>
</dbReference>
<dbReference type="PANTHER" id="PTHR33744:SF7">
    <property type="entry name" value="PUCR FAMILY TRANSCRIPTIONAL REGULATOR"/>
    <property type="match status" value="1"/>
</dbReference>
<evidence type="ECO:0000259" key="5">
    <source>
        <dbReference type="Pfam" id="PF17853"/>
    </source>
</evidence>
<proteinExistence type="inferred from homology"/>
<evidence type="ECO:0000259" key="3">
    <source>
        <dbReference type="Pfam" id="PF07905"/>
    </source>
</evidence>
<keyword evidence="7" id="KW-1185">Reference proteome</keyword>
<feature type="compositionally biased region" description="Basic and acidic residues" evidence="2">
    <location>
        <begin position="526"/>
        <end position="537"/>
    </location>
</feature>
<accession>A0ABN3TA45</accession>
<dbReference type="Gene3D" id="1.10.10.2840">
    <property type="entry name" value="PucR C-terminal helix-turn-helix domain"/>
    <property type="match status" value="1"/>
</dbReference>
<evidence type="ECO:0000256" key="2">
    <source>
        <dbReference type="SAM" id="MobiDB-lite"/>
    </source>
</evidence>
<dbReference type="Pfam" id="PF17853">
    <property type="entry name" value="GGDEF_2"/>
    <property type="match status" value="1"/>
</dbReference>
<evidence type="ECO:0000259" key="4">
    <source>
        <dbReference type="Pfam" id="PF13556"/>
    </source>
</evidence>
<reference evidence="6 7" key="1">
    <citation type="journal article" date="2019" name="Int. J. Syst. Evol. Microbiol.">
        <title>The Global Catalogue of Microorganisms (GCM) 10K type strain sequencing project: providing services to taxonomists for standard genome sequencing and annotation.</title>
        <authorList>
            <consortium name="The Broad Institute Genomics Platform"/>
            <consortium name="The Broad Institute Genome Sequencing Center for Infectious Disease"/>
            <person name="Wu L."/>
            <person name="Ma J."/>
        </authorList>
    </citation>
    <scope>NUCLEOTIDE SEQUENCE [LARGE SCALE GENOMIC DNA]</scope>
    <source>
        <strain evidence="6 7">JCM 6835</strain>
    </source>
</reference>
<dbReference type="Proteomes" id="UP001501666">
    <property type="component" value="Unassembled WGS sequence"/>
</dbReference>
<dbReference type="Pfam" id="PF13556">
    <property type="entry name" value="HTH_30"/>
    <property type="match status" value="1"/>
</dbReference>
<evidence type="ECO:0000313" key="6">
    <source>
        <dbReference type="EMBL" id="GAA2697060.1"/>
    </source>
</evidence>
<dbReference type="InterPro" id="IPR041522">
    <property type="entry name" value="CdaR_GGDEF"/>
</dbReference>
<organism evidence="6 7">
    <name type="scientific">Nonomuraea recticatena</name>
    <dbReference type="NCBI Taxonomy" id="46178"/>
    <lineage>
        <taxon>Bacteria</taxon>
        <taxon>Bacillati</taxon>
        <taxon>Actinomycetota</taxon>
        <taxon>Actinomycetes</taxon>
        <taxon>Streptosporangiales</taxon>
        <taxon>Streptosporangiaceae</taxon>
        <taxon>Nonomuraea</taxon>
    </lineage>
</organism>
<name>A0ABN3TA45_9ACTN</name>
<dbReference type="Pfam" id="PF07905">
    <property type="entry name" value="PucR"/>
    <property type="match status" value="1"/>
</dbReference>
<dbReference type="PANTHER" id="PTHR33744">
    <property type="entry name" value="CARBOHYDRATE DIACID REGULATOR"/>
    <property type="match status" value="1"/>
</dbReference>
<dbReference type="InterPro" id="IPR012914">
    <property type="entry name" value="PucR_dom"/>
</dbReference>
<evidence type="ECO:0000313" key="7">
    <source>
        <dbReference type="Proteomes" id="UP001501666"/>
    </source>
</evidence>
<feature type="domain" description="PucR C-terminal helix-turn-helix" evidence="4">
    <location>
        <begin position="446"/>
        <end position="504"/>
    </location>
</feature>
<dbReference type="InterPro" id="IPR042070">
    <property type="entry name" value="PucR_C-HTH_sf"/>
</dbReference>
<sequence>MAIRLADMIGDSVFQRGDPVVLCGGDLLDRPIRWLHSGDIYEIASLLRDGDVLLTTGLGLAERTETERRAYVRQLADRGVSGVVLELRRFFMTAPPEMLDEAEHVGLPIIGFRALVPFVEVIEAVNSVIIDVTVHRLRLTDHVSRALSEVLADGGKVGELLVRLSAILDRPIALNGPSGERLIDAGSGPEGSETEQDLPVRTPVVVNGAVWGWLLTSFTDYDSSVGQAALERAAEIVALGLLRGGWGAMSRSANHYRLISALLSGEGEREGLRIRASAAGLPLNAAGYIVALVRDDDPAEALATLDRSARAAYATTHRDSGRYKPTPTITAEAEGICCTLLATAVSPRQMAARLAAELADTLTATGVAAVGPPVRTVEELVHCMAEARLVLGVARQVAPRTHVAEAAKLGVERALLRAYGVDGLARYVHEKLGPLIDSDDQHGTRLIDTLDVVLTSAEGKTEAARRLHLRRQTLYQRLQRIAQLLDADLAEPCTRADLLVALRARHLLGNDPVSRSVGVSANQKEVNSEHGPVEKPA</sequence>
<protein>
    <submittedName>
        <fullName evidence="6">PucR family transcriptional regulator</fullName>
    </submittedName>
</protein>
<feature type="region of interest" description="Disordered" evidence="2">
    <location>
        <begin position="513"/>
        <end position="537"/>
    </location>
</feature>
<dbReference type="EMBL" id="BAAATE010000046">
    <property type="protein sequence ID" value="GAA2697060.1"/>
    <property type="molecule type" value="Genomic_DNA"/>
</dbReference>